<keyword evidence="1" id="KW-1133">Transmembrane helix</keyword>
<sequence length="111" mass="12562">MTKFKENWNRFSTARKILTVLVWVIGCVVLLLSVFGLLNFLPLEQTNPVVLLLLGISFSINGILQKENKAVRILLILVSVFILLSLAVVFVPKMLHEYPKQAFCLAFGTRM</sequence>
<feature type="transmembrane region" description="Helical" evidence="1">
    <location>
        <begin position="20"/>
        <end position="41"/>
    </location>
</feature>
<feature type="transmembrane region" description="Helical" evidence="1">
    <location>
        <begin position="47"/>
        <end position="64"/>
    </location>
</feature>
<evidence type="ECO:0000256" key="1">
    <source>
        <dbReference type="SAM" id="Phobius"/>
    </source>
</evidence>
<evidence type="ECO:0000313" key="3">
    <source>
        <dbReference type="Proteomes" id="UP000001551"/>
    </source>
</evidence>
<dbReference type="STRING" id="663278.Ethha_0164"/>
<accession>E6U6L8</accession>
<dbReference type="AlphaFoldDB" id="E6U6L8"/>
<dbReference type="HOGENOM" id="CLU_2154555_0_0_9"/>
<reference evidence="2 3" key="1">
    <citation type="submission" date="2010-12" db="EMBL/GenBank/DDBJ databases">
        <title>Complete sequence of Ethanoligenens harbinense YUAN-3.</title>
        <authorList>
            <person name="Lucas S."/>
            <person name="Copeland A."/>
            <person name="Lapidus A."/>
            <person name="Cheng J.-F."/>
            <person name="Bruce D."/>
            <person name="Goodwin L."/>
            <person name="Pitluck S."/>
            <person name="Chertkov O."/>
            <person name="Misra M."/>
            <person name="Detter J.C."/>
            <person name="Han C."/>
            <person name="Tapia R."/>
            <person name="Land M."/>
            <person name="Hauser L."/>
            <person name="Jeffries C."/>
            <person name="Kyrpides N."/>
            <person name="Ivanova N."/>
            <person name="Mikhailova N."/>
            <person name="Wang A."/>
            <person name="Mouttaki H."/>
            <person name="He Z."/>
            <person name="Zhou J."/>
            <person name="Hemme C.L."/>
            <person name="Woyke T."/>
        </authorList>
    </citation>
    <scope>NUCLEOTIDE SEQUENCE [LARGE SCALE GENOMIC DNA]</scope>
    <source>
        <strain evidence="3">DSM 18485 / JCM 12961 / CGMCC 1.5033 / YUAN-3</strain>
    </source>
</reference>
<proteinExistence type="predicted"/>
<organism evidence="2 3">
    <name type="scientific">Ethanoligenens harbinense (strain DSM 18485 / JCM 12961 / CGMCC 1.5033 / YUAN-3)</name>
    <dbReference type="NCBI Taxonomy" id="663278"/>
    <lineage>
        <taxon>Bacteria</taxon>
        <taxon>Bacillati</taxon>
        <taxon>Bacillota</taxon>
        <taxon>Clostridia</taxon>
        <taxon>Eubacteriales</taxon>
        <taxon>Oscillospiraceae</taxon>
        <taxon>Ethanoligenens</taxon>
    </lineage>
</organism>
<dbReference type="RefSeq" id="WP_013484132.1">
    <property type="nucleotide sequence ID" value="NC_014828.1"/>
</dbReference>
<gene>
    <name evidence="2" type="ordered locus">Ethha_0164</name>
</gene>
<protein>
    <submittedName>
        <fullName evidence="2">Uncharacterized protein</fullName>
    </submittedName>
</protein>
<keyword evidence="3" id="KW-1185">Reference proteome</keyword>
<dbReference type="Proteomes" id="UP000001551">
    <property type="component" value="Chromosome"/>
</dbReference>
<feature type="transmembrane region" description="Helical" evidence="1">
    <location>
        <begin position="71"/>
        <end position="91"/>
    </location>
</feature>
<keyword evidence="1" id="KW-0812">Transmembrane</keyword>
<dbReference type="EMBL" id="CP002400">
    <property type="protein sequence ID" value="ADU25751.1"/>
    <property type="molecule type" value="Genomic_DNA"/>
</dbReference>
<name>E6U6L8_ETHHY</name>
<evidence type="ECO:0000313" key="2">
    <source>
        <dbReference type="EMBL" id="ADU25751.1"/>
    </source>
</evidence>
<keyword evidence="1" id="KW-0472">Membrane</keyword>
<dbReference type="KEGG" id="eha:Ethha_0164"/>
<dbReference type="PROSITE" id="PS51257">
    <property type="entry name" value="PROKAR_LIPOPROTEIN"/>
    <property type="match status" value="1"/>
</dbReference>